<reference evidence="4" key="2">
    <citation type="submission" date="2021-08" db="EMBL/GenBank/DDBJ databases">
        <authorList>
            <person name="Eriksson T."/>
        </authorList>
    </citation>
    <scope>NUCLEOTIDE SEQUENCE</scope>
    <source>
        <strain evidence="4">Stoneville</strain>
        <tissue evidence="4">Whole head</tissue>
    </source>
</reference>
<dbReference type="EMBL" id="JABDTM020028883">
    <property type="protein sequence ID" value="KAH0808291.1"/>
    <property type="molecule type" value="Genomic_DNA"/>
</dbReference>
<dbReference type="Gene3D" id="1.10.10.60">
    <property type="entry name" value="Homeodomain-like"/>
    <property type="match status" value="1"/>
</dbReference>
<feature type="region of interest" description="Disordered" evidence="2">
    <location>
        <begin position="43"/>
        <end position="63"/>
    </location>
</feature>
<keyword evidence="6" id="KW-1185">Reference proteome</keyword>
<proteinExistence type="predicted"/>
<sequence>MCADSRKPLTEAELEEILNDSDFYLSDDEEVVTNEVDDAIAADLADVEDPKPDQLEDFDSDDDVPLAANEKKTLKSTAEEYRKLTGIHMTKIIAQRLKIDSFKASNGWMESFRTRHEIRFKQICGEAKDVDLTIVENWMQKLPEIIQGYEPKNIANETGLFFRALPSKTMTLKKDKCIGGKQTKERLTVLVCGFADGSMEKPLVIGKSMKPLCFKKFEHTRTSSCSACKQEILDDIGSNE</sequence>
<gene>
    <name evidence="5" type="ORF">GEV33_014499</name>
    <name evidence="4" type="ORF">GEV33_014500</name>
</gene>
<dbReference type="GO" id="GO:0003677">
    <property type="term" value="F:DNA binding"/>
    <property type="evidence" value="ECO:0007669"/>
    <property type="project" value="UniProtKB-KW"/>
</dbReference>
<evidence type="ECO:0000256" key="1">
    <source>
        <dbReference type="ARBA" id="ARBA00023125"/>
    </source>
</evidence>
<dbReference type="AlphaFoldDB" id="A0A8J6H5V0"/>
<name>A0A8J6H5V0_TENMO</name>
<evidence type="ECO:0000313" key="4">
    <source>
        <dbReference type="EMBL" id="KAH0808291.1"/>
    </source>
</evidence>
<feature type="domain" description="HTH CENPB-type" evidence="3">
    <location>
        <begin position="93"/>
        <end position="121"/>
    </location>
</feature>
<dbReference type="InterPro" id="IPR050863">
    <property type="entry name" value="CenT-Element_Derived"/>
</dbReference>
<dbReference type="PANTHER" id="PTHR19303">
    <property type="entry name" value="TRANSPOSON"/>
    <property type="match status" value="1"/>
</dbReference>
<protein>
    <recommendedName>
        <fullName evidence="3">HTH CENPB-type domain-containing protein</fullName>
    </recommendedName>
</protein>
<evidence type="ECO:0000256" key="2">
    <source>
        <dbReference type="SAM" id="MobiDB-lite"/>
    </source>
</evidence>
<evidence type="ECO:0000259" key="3">
    <source>
        <dbReference type="Pfam" id="PF03221"/>
    </source>
</evidence>
<dbReference type="GO" id="GO:0005634">
    <property type="term" value="C:nucleus"/>
    <property type="evidence" value="ECO:0007669"/>
    <property type="project" value="TreeGrafter"/>
</dbReference>
<organism evidence="4 6">
    <name type="scientific">Tenebrio molitor</name>
    <name type="common">Yellow mealworm beetle</name>
    <dbReference type="NCBI Taxonomy" id="7067"/>
    <lineage>
        <taxon>Eukaryota</taxon>
        <taxon>Metazoa</taxon>
        <taxon>Ecdysozoa</taxon>
        <taxon>Arthropoda</taxon>
        <taxon>Hexapoda</taxon>
        <taxon>Insecta</taxon>
        <taxon>Pterygota</taxon>
        <taxon>Neoptera</taxon>
        <taxon>Endopterygota</taxon>
        <taxon>Coleoptera</taxon>
        <taxon>Polyphaga</taxon>
        <taxon>Cucujiformia</taxon>
        <taxon>Tenebrionidae</taxon>
        <taxon>Tenebrio</taxon>
    </lineage>
</organism>
<keyword evidence="1" id="KW-0238">DNA-binding</keyword>
<dbReference type="InterPro" id="IPR006600">
    <property type="entry name" value="HTH_CenpB_DNA-bd_dom"/>
</dbReference>
<accession>A0A8J6H5V0</accession>
<dbReference type="PANTHER" id="PTHR19303:SF73">
    <property type="entry name" value="PROTEIN PDC2"/>
    <property type="match status" value="1"/>
</dbReference>
<dbReference type="Pfam" id="PF03221">
    <property type="entry name" value="HTH_Tnp_Tc5"/>
    <property type="match status" value="1"/>
</dbReference>
<evidence type="ECO:0000313" key="5">
    <source>
        <dbReference type="EMBL" id="KAH0808292.1"/>
    </source>
</evidence>
<dbReference type="EMBL" id="JABDTM020028882">
    <property type="protein sequence ID" value="KAH0808292.1"/>
    <property type="molecule type" value="Genomic_DNA"/>
</dbReference>
<reference evidence="4" key="1">
    <citation type="journal article" date="2020" name="J Insects Food Feed">
        <title>The yellow mealworm (Tenebrio molitor) genome: a resource for the emerging insects as food and feed industry.</title>
        <authorList>
            <person name="Eriksson T."/>
            <person name="Andere A."/>
            <person name="Kelstrup H."/>
            <person name="Emery V."/>
            <person name="Picard C."/>
        </authorList>
    </citation>
    <scope>NUCLEOTIDE SEQUENCE</scope>
    <source>
        <strain evidence="4">Stoneville</strain>
        <tissue evidence="4">Whole head</tissue>
    </source>
</reference>
<comment type="caution">
    <text evidence="4">The sequence shown here is derived from an EMBL/GenBank/DDBJ whole genome shotgun (WGS) entry which is preliminary data.</text>
</comment>
<evidence type="ECO:0000313" key="6">
    <source>
        <dbReference type="Proteomes" id="UP000719412"/>
    </source>
</evidence>
<dbReference type="Proteomes" id="UP000719412">
    <property type="component" value="Unassembled WGS sequence"/>
</dbReference>